<feature type="domain" description="Protein kinase" evidence="2">
    <location>
        <begin position="2485"/>
        <end position="2856"/>
    </location>
</feature>
<accession>A0ABQ9WMA9</accession>
<dbReference type="InterPro" id="IPR039448">
    <property type="entry name" value="Beta_helix"/>
</dbReference>
<keyword evidence="1" id="KW-1133">Transmembrane helix</keyword>
<dbReference type="Gene3D" id="1.10.510.10">
    <property type="entry name" value="Transferase(Phosphotransferase) domain 1"/>
    <property type="match status" value="1"/>
</dbReference>
<evidence type="ECO:0000259" key="2">
    <source>
        <dbReference type="PROSITE" id="PS50011"/>
    </source>
</evidence>
<dbReference type="PROSITE" id="PS50011">
    <property type="entry name" value="PROTEIN_KINASE_DOM"/>
    <property type="match status" value="1"/>
</dbReference>
<feature type="transmembrane region" description="Helical" evidence="1">
    <location>
        <begin position="2520"/>
        <end position="2542"/>
    </location>
</feature>
<dbReference type="InterPro" id="IPR012334">
    <property type="entry name" value="Pectin_lyas_fold"/>
</dbReference>
<gene>
    <name evidence="3" type="ORF">BLNAU_24490</name>
</gene>
<dbReference type="InterPro" id="IPR006626">
    <property type="entry name" value="PbH1"/>
</dbReference>
<keyword evidence="1" id="KW-0812">Transmembrane</keyword>
<name>A0ABQ9WMA9_9EUKA</name>
<dbReference type="Pfam" id="PF07714">
    <property type="entry name" value="PK_Tyr_Ser-Thr"/>
    <property type="match status" value="1"/>
</dbReference>
<evidence type="ECO:0000313" key="3">
    <source>
        <dbReference type="EMBL" id="KAK2940597.1"/>
    </source>
</evidence>
<proteinExistence type="predicted"/>
<dbReference type="InterPro" id="IPR011009">
    <property type="entry name" value="Kinase-like_dom_sf"/>
</dbReference>
<keyword evidence="1" id="KW-0472">Membrane</keyword>
<dbReference type="SUPFAM" id="SSF51126">
    <property type="entry name" value="Pectin lyase-like"/>
    <property type="match status" value="3"/>
</dbReference>
<reference evidence="3 4" key="1">
    <citation type="journal article" date="2022" name="bioRxiv">
        <title>Genomics of Preaxostyla Flagellates Illuminates Evolutionary Transitions and the Path Towards Mitochondrial Loss.</title>
        <authorList>
            <person name="Novak L.V.F."/>
            <person name="Treitli S.C."/>
            <person name="Pyrih J."/>
            <person name="Halakuc P."/>
            <person name="Pipaliya S.V."/>
            <person name="Vacek V."/>
            <person name="Brzon O."/>
            <person name="Soukal P."/>
            <person name="Eme L."/>
            <person name="Dacks J.B."/>
            <person name="Karnkowska A."/>
            <person name="Elias M."/>
            <person name="Hampl V."/>
        </authorList>
    </citation>
    <scope>NUCLEOTIDE SEQUENCE [LARGE SCALE GENOMIC DNA]</scope>
    <source>
        <strain evidence="3">NAU3</strain>
        <tissue evidence="3">Gut</tissue>
    </source>
</reference>
<dbReference type="Proteomes" id="UP001281761">
    <property type="component" value="Unassembled WGS sequence"/>
</dbReference>
<dbReference type="EMBL" id="JARBJD010000648">
    <property type="protein sequence ID" value="KAK2940597.1"/>
    <property type="molecule type" value="Genomic_DNA"/>
</dbReference>
<protein>
    <recommendedName>
        <fullName evidence="2">Protein kinase domain-containing protein</fullName>
    </recommendedName>
</protein>
<dbReference type="InterPro" id="IPR000719">
    <property type="entry name" value="Prot_kinase_dom"/>
</dbReference>
<dbReference type="SMART" id="SM00710">
    <property type="entry name" value="PbH1"/>
    <property type="match status" value="11"/>
</dbReference>
<dbReference type="PANTHER" id="PTHR44329">
    <property type="entry name" value="SERINE/THREONINE-PROTEIN KINASE TNNI3K-RELATED"/>
    <property type="match status" value="1"/>
</dbReference>
<comment type="caution">
    <text evidence="3">The sequence shown here is derived from an EMBL/GenBank/DDBJ whole genome shotgun (WGS) entry which is preliminary data.</text>
</comment>
<organism evidence="3 4">
    <name type="scientific">Blattamonas nauphoetae</name>
    <dbReference type="NCBI Taxonomy" id="2049346"/>
    <lineage>
        <taxon>Eukaryota</taxon>
        <taxon>Metamonada</taxon>
        <taxon>Preaxostyla</taxon>
        <taxon>Oxymonadida</taxon>
        <taxon>Blattamonas</taxon>
    </lineage>
</organism>
<dbReference type="InterPro" id="IPR001245">
    <property type="entry name" value="Ser-Thr/Tyr_kinase_cat_dom"/>
</dbReference>
<dbReference type="SUPFAM" id="SSF56112">
    <property type="entry name" value="Protein kinase-like (PK-like)"/>
    <property type="match status" value="1"/>
</dbReference>
<dbReference type="InterPro" id="IPR051681">
    <property type="entry name" value="Ser/Thr_Kinases-Pseudokinases"/>
</dbReference>
<dbReference type="Gene3D" id="2.160.20.10">
    <property type="entry name" value="Single-stranded right-handed beta-helix, Pectin lyase-like"/>
    <property type="match status" value="1"/>
</dbReference>
<dbReference type="InterPro" id="IPR011050">
    <property type="entry name" value="Pectin_lyase_fold/virulence"/>
</dbReference>
<evidence type="ECO:0000256" key="1">
    <source>
        <dbReference type="SAM" id="Phobius"/>
    </source>
</evidence>
<dbReference type="Pfam" id="PF13229">
    <property type="entry name" value="Beta_helix"/>
    <property type="match status" value="1"/>
</dbReference>
<evidence type="ECO:0000313" key="4">
    <source>
        <dbReference type="Proteomes" id="UP001281761"/>
    </source>
</evidence>
<keyword evidence="4" id="KW-1185">Reference proteome</keyword>
<sequence>MSISDSCVTTRNPLFGSHFEVLSIILCSFQNISQPSDGESVEFRKKEGQKSVIVGSSFSKSENGLYGLLMRDTNDHHQLTSLNCTFVDNIRTFTPVYVNAAPIENEAFTDRQISTDNDITFKKCTFTSCSAPTGQNGGAILHIDKGSLAIESCTFTSCRASLGPAVLGSFSSTDAISGLFRITGSHINRCGSATSYSAVLFQGDKNLHIVGSFLVENNNFTHMQSLSRVGFCIQDLGGGTVHNCRFVNLTVTKEMQAGCKVEGANGDVSASDCYFSEMFNYTSGATSFQYIYGQTKVERMRFIECHPNLAAGGSALIVAARTNDIRPELPTWYAEIPNDNPVISDCWFEATEKASLADLYVEVFPEMKQTSVTEIWSTSNPFSISWEGTAINTIRQTPKIVIDEQAGVDEEFCWMRENGCRTMSETINDRTSGKFEGTFLLVSDSHSDSGVEVGQRKLVMKSQPETKATISDEGSSAVLFSISTGSLDLSSVDFSPHIESSLFVLSGAGELKVTDNVIDGSSLGEAELSKPLFELKGGTTTLTSLTLQSMTSTVGLIAATSGSDFSLVISKSTFSSLTRRVGSGVVVEGRMGSASTVSISESEFTECHTLDEDYVEHDDPANPGAEPNVVNHRGGSLAFVGQTVNAGTVDILSTNFSDCSCANSSGASINVRSLARLFITSCRFHNQFASGFRAQGGAISGWIISDVSVVKSCFTTCQLSDHTQYGHGGAITFQGSDCVIDFCQFEDCSAPFAAHAIHISNSTISSEVTNCVFDRCVGAGIRVIHTYVIARMSFQNCSFINCLGADAETAVIGIYGEGAETVAFSKCYVLPDFSTNKKGVVRLTGIFETNPEQATFDNCGFLSASPHLLPSTIQKDGIGFATLRVSKGEVGGEKEGEDSVMCGHPDRKCETLRHAATLCRATEGTEDMISVIVGEGEHSEETIAVGEMRIGVRGEDGKKSETKLRSQDGTRLMTLGDGLLSLASLTFVLPSISSSSSTISSSGTLSITSVSFLANENQPTLSSPIILIAAGSATLDSCDLPALLFSNKEAFITVASEGTLLLKSLSCDQNDASSDSLVASIGSVDLVDCSLSNIALASSLLRSSGDLSLRGCTFTSLLDSAHSEDSSHVVDVTIGEGKSLRIVKSTSNSKTSFVSCSSKEDGGGLKVCVSGTGVIELSEVHFSKCSSSGNGGAVLIEVASLFAGTISFASVEFGTGDDKNTATLGADLFVTAPDLPTLVKTAGFMTLRPNLPLAGTFGKEEKNGLMGKDGNKAVESLLFIWYPHRSGDKHVEGATGEDHVNCGLLQLPCLSLSTTHRSLNETNQAISIDSSLTLADSITARSTGSVVTSTLSTPPTLTIASAFSFVVSAGPIELSSLSFVPKEEARSTPLFSISDCGSLSVRSCSFSSFKSTSSPSILFGSVGSDQSVSLDSISFTSCWSSGQVSSGVISLSLSDDSSLSIEGSTTIATCSSPTAESDFLFLSRPTFNESFLSSALSLAWNKDDTTTRSFVGKEGSHSPNVPLYLFLAELGSEGHLSNASSDMSVCGFAVYPCASLSKMITRLSSAVSPTIQLDSDLTQSTSQSFSSALTIEGNDRKLIIADPSTELVSSGFFAVSSSVTLNAVVIEISSLKHVDLFSISTGQLKMEGCMILLKGGTIGGSVVKVEDGGSLVVNGSVFADIVSSDSKGGVIVGVVSESSEFRIDNTTFSDCKCEGIAHCIWMELRNSSTNTFSYSMTNIEIERTTKETKTEWNEEVEESKKATDVFVMGSRLDVLIDTSDWEGSFTKETNAESLWGDDGVSGVHCSLLVYLIEISEVVEVDSNGETFTKCGHFLLFCSSMELGVNRLIGAHLEKIRVMESISMDIVVSLEGDITICGSTKESTLLFTPTGRFVNELHNGIASSLSIDSLIISFPSTAPSNPLFVSSCGTLSFTSCSITSSIPLTQSVISMEGGILRVTGMSATDLEMTDCALIDSKGSVELSSSTFERIEGNMKKGSVLWGELRESVEVSVRDCSFDECSGDGETRWIELKGRNTPTLVGSNWEGSFNKTSVWSGVMVEAESWSHDSSFNPYSLLYEFHPRSNGKILVSTTEKSEDHPLCGSLELPCRTISDGVQLTNERNVEIVGSVSLNSKLLMNGDPLFVCGFKQHGRLEMVGKGQIVNNVFVYPDELSLSALTLDVSSSTLESSEGIVVCENGEVIVENVAVSSSRSINPSLLVVSGGRVNVSGLTLSSLSFSSTALRIQTSESMTLKGIEMKNTSCSTLLSLIDGQDALIDSCHFTGKETSSNDDPSPSVCSWDSGLLVIANSTASVLQSLFTQLNQGAIQITNSSLTIHSSTFSENSVPNSTTSARQNIRCESGSLTVGSLHGGDGSVAGSSAWMSIGEECSFNSPVVDANAPFFIPTFSNTSSKVKTDKKFTSFALTLVGETLIPCGLFLEVFEKEKGVEGNATWFPLSEESTTLFSETKIELKLASSSIKLNRALELHARLLFGMNQRTSSIELKKSDTDIRKSQATQTMKWLLPVIGGLIALFVFLLILLLVLRRRKKQKAAEEKSKTELNEIQPDDCLEKVEDFSQGTMNNINPSLITLPRTSLLSQSSLGEAENHPPTEAVASNAEQGWKEGQHVMADVWIGEGKTEQRMVCVRESLFERLHGKVKRPIDEMRTKRELTRILLNIAKRNMNVQQLKHITPHDIIVSGAGEVSLKVNTPTDPIPALPSVQPHMIDTKLEIPDALATVETDGRNDAGQTTMNHSTLSKGPTAQEQARWAAPEVSEKKENVDGMKASVFSLGLVLWEIETGVVPFAEHDAQNAQRQIVAGTRPNLLSIPHTPTRELIEQCLQSDPSERPTLEVVYSLLLQQDRSQPSKPAVEGHH</sequence>